<dbReference type="EMBL" id="JAHKPV010000021">
    <property type="protein sequence ID" value="MBU2875085.1"/>
    <property type="molecule type" value="Genomic_DNA"/>
</dbReference>
<evidence type="ECO:0000256" key="1">
    <source>
        <dbReference type="SAM" id="SignalP"/>
    </source>
</evidence>
<protein>
    <submittedName>
        <fullName evidence="3">Choline ABC transporter substrate-binding protein</fullName>
    </submittedName>
</protein>
<dbReference type="Proteomes" id="UP000753376">
    <property type="component" value="Unassembled WGS sequence"/>
</dbReference>
<evidence type="ECO:0000313" key="3">
    <source>
        <dbReference type="EMBL" id="MBU2875085.1"/>
    </source>
</evidence>
<dbReference type="CDD" id="cd13640">
    <property type="entry name" value="PBP2_ChoX"/>
    <property type="match status" value="1"/>
</dbReference>
<accession>A0ABS6AA65</accession>
<keyword evidence="1" id="KW-0732">Signal</keyword>
<feature type="chain" id="PRO_5046268167" evidence="1">
    <location>
        <begin position="22"/>
        <end position="315"/>
    </location>
</feature>
<dbReference type="RefSeq" id="WP_216008909.1">
    <property type="nucleotide sequence ID" value="NZ_JAHKPV010000021.1"/>
</dbReference>
<name>A0ABS6AA65_9GAMM</name>
<feature type="domain" description="ABC-type glycine betaine transport system substrate-binding" evidence="2">
    <location>
        <begin position="27"/>
        <end position="280"/>
    </location>
</feature>
<dbReference type="InterPro" id="IPR017783">
    <property type="entry name" value="ABC_choline_sub-bd"/>
</dbReference>
<evidence type="ECO:0000259" key="2">
    <source>
        <dbReference type="Pfam" id="PF04069"/>
    </source>
</evidence>
<evidence type="ECO:0000313" key="4">
    <source>
        <dbReference type="Proteomes" id="UP000753376"/>
    </source>
</evidence>
<reference evidence="3 4" key="1">
    <citation type="submission" date="2021-05" db="EMBL/GenBank/DDBJ databases">
        <title>Draft genomes of bacteria isolated from model marine particles.</title>
        <authorList>
            <person name="Datta M.S."/>
            <person name="Schwartzman J.A."/>
            <person name="Enke T.N."/>
            <person name="Saavedra J."/>
            <person name="Cermak N."/>
            <person name="Cordero O.X."/>
        </authorList>
    </citation>
    <scope>NUCLEOTIDE SEQUENCE [LARGE SCALE GENOMIC DNA]</scope>
    <source>
        <strain evidence="3 4">D2M19</strain>
    </source>
</reference>
<gene>
    <name evidence="3" type="primary">choX</name>
    <name evidence="3" type="ORF">KO508_13840</name>
</gene>
<dbReference type="NCBIfam" id="TIGR03414">
    <property type="entry name" value="ABC_choline_bnd"/>
    <property type="match status" value="1"/>
</dbReference>
<sequence>MRTIVILAVFASVFVGHKAYAAQQCEKIRFGIVDWSDVKATTAVASELLEALGYDVDISSRSVSDTYDAMANGDIDVFLGNWMPSMAPVADPFINDQKVERLRPNLKGAKYTLAVPQYVYEAGVKNFSDIAKFQDKFDHNVYGIEKGNDGNQLILDMIDTNAFGLSPFSLIETSERIMLAQVKGRIRDQKWIVFLAWAPHPMNERFDIAYLDGGDDYFGPNQGGATVYTNTRAGFVDQCANVAKLLGNLEFSLAMEGQVMDMILNQFVPQDRAARHWMNQNPDRVETWLKGVTYRDGSTTDARAIAQSMKLTLSN</sequence>
<dbReference type="Pfam" id="PF04069">
    <property type="entry name" value="OpuAC"/>
    <property type="match status" value="1"/>
</dbReference>
<feature type="signal peptide" evidence="1">
    <location>
        <begin position="1"/>
        <end position="21"/>
    </location>
</feature>
<dbReference type="InterPro" id="IPR007210">
    <property type="entry name" value="ABC_Gly_betaine_transp_sub-bd"/>
</dbReference>
<proteinExistence type="predicted"/>
<comment type="caution">
    <text evidence="3">The sequence shown here is derived from an EMBL/GenBank/DDBJ whole genome shotgun (WGS) entry which is preliminary data.</text>
</comment>
<keyword evidence="4" id="KW-1185">Reference proteome</keyword>
<organism evidence="3 4">
    <name type="scientific">Marinobacter salexigens</name>
    <dbReference type="NCBI Taxonomy" id="1925763"/>
    <lineage>
        <taxon>Bacteria</taxon>
        <taxon>Pseudomonadati</taxon>
        <taxon>Pseudomonadota</taxon>
        <taxon>Gammaproteobacteria</taxon>
        <taxon>Pseudomonadales</taxon>
        <taxon>Marinobacteraceae</taxon>
        <taxon>Marinobacter</taxon>
    </lineage>
</organism>